<organism evidence="1 2">
    <name type="scientific">Fusobacterium hominis</name>
    <dbReference type="NCBI Taxonomy" id="2764326"/>
    <lineage>
        <taxon>Bacteria</taxon>
        <taxon>Fusobacteriati</taxon>
        <taxon>Fusobacteriota</taxon>
        <taxon>Fusobacteriia</taxon>
        <taxon>Fusobacteriales</taxon>
        <taxon>Fusobacteriaceae</taxon>
        <taxon>Fusobacterium</taxon>
    </lineage>
</organism>
<evidence type="ECO:0000313" key="2">
    <source>
        <dbReference type="Proteomes" id="UP000515913"/>
    </source>
</evidence>
<dbReference type="RefSeq" id="WP_176838812.1">
    <property type="nucleotide sequence ID" value="NZ_CP060637.1"/>
</dbReference>
<dbReference type="Proteomes" id="UP000515913">
    <property type="component" value="Chromosome"/>
</dbReference>
<evidence type="ECO:0000313" key="1">
    <source>
        <dbReference type="EMBL" id="QNM15923.1"/>
    </source>
</evidence>
<protein>
    <submittedName>
        <fullName evidence="1">DUF2004 domain-containing protein</fullName>
    </submittedName>
</protein>
<accession>A0A7G9GYP1</accession>
<sequence>MKIRFFGEISLGGGEYEKRIHLDDRDIDLELYLEDVIGRKDWILEYDEYVSKIPFLRVEIENLLEQNFMNEGIVDEWIEFHIDELESKDIAIDSLDQEKDNLFDRLNLQRIGLYPGNDEYAVWDFMLDGNISDEILVVITDSSGMIVDIAWEN</sequence>
<proteinExistence type="predicted"/>
<dbReference type="KEGG" id="fho:H9Q81_03555"/>
<dbReference type="EMBL" id="CP060637">
    <property type="protein sequence ID" value="QNM15923.1"/>
    <property type="molecule type" value="Genomic_DNA"/>
</dbReference>
<name>A0A7G9GYP1_9FUSO</name>
<reference evidence="1 2" key="1">
    <citation type="submission" date="2020-08" db="EMBL/GenBank/DDBJ databases">
        <authorList>
            <person name="Liu C."/>
            <person name="Sun Q."/>
        </authorList>
    </citation>
    <scope>NUCLEOTIDE SEQUENCE [LARGE SCALE GENOMIC DNA]</scope>
    <source>
        <strain evidence="1 2">NSJ-57</strain>
    </source>
</reference>
<keyword evidence="2" id="KW-1185">Reference proteome</keyword>
<dbReference type="AlphaFoldDB" id="A0A7G9GYP1"/>
<gene>
    <name evidence="1" type="ORF">H9Q81_03555</name>
</gene>